<name>D5UXG3_TSUPD</name>
<proteinExistence type="predicted"/>
<dbReference type="AlphaFoldDB" id="D5UXG3"/>
<sequence length="140" mass="15593">MILPDSARGAATDDGEPNCTTTGSNLTVAQAVGRLCAFCAEQWKDYLHARAGQRDAEYRWQQLIREQRHAEEGQYLSQHDLDELNAEVDRADRLMTIRASIAHEAAITASTSMVECSRCHELEPALLPPEHARELFGGEE</sequence>
<reference evidence="1 2" key="2">
    <citation type="journal article" date="2011" name="Stand. Genomic Sci.">
        <title>Complete genome sequence of Tsukamurella paurometabola type strain (no. 33).</title>
        <authorList>
            <person name="Munk A.C."/>
            <person name="Lapidus A."/>
            <person name="Lucas S."/>
            <person name="Nolan M."/>
            <person name="Tice H."/>
            <person name="Cheng J.F."/>
            <person name="Del Rio T.G."/>
            <person name="Goodwin L."/>
            <person name="Pitluck S."/>
            <person name="Liolios K."/>
            <person name="Huntemann M."/>
            <person name="Ivanova N."/>
            <person name="Mavromatis K."/>
            <person name="Mikhailova N."/>
            <person name="Pati A."/>
            <person name="Chen A."/>
            <person name="Palaniappan K."/>
            <person name="Tapia R."/>
            <person name="Han C."/>
            <person name="Land M."/>
            <person name="Hauser L."/>
            <person name="Chang Y.J."/>
            <person name="Jeffries C.D."/>
            <person name="Brettin T."/>
            <person name="Yasawong M."/>
            <person name="Brambilla E.M."/>
            <person name="Rohde M."/>
            <person name="Sikorski J."/>
            <person name="Goker M."/>
            <person name="Detter J.C."/>
            <person name="Woyke T."/>
            <person name="Bristow J."/>
            <person name="Eisen J.A."/>
            <person name="Markowitz V."/>
            <person name="Hugenholtz P."/>
            <person name="Kyrpides N.C."/>
            <person name="Klenk H.P."/>
        </authorList>
    </citation>
    <scope>NUCLEOTIDE SEQUENCE [LARGE SCALE GENOMIC DNA]</scope>
    <source>
        <strain evidence="2">ATCC 8368 / DSM 20162 / CCUG 35730 / CIP 100753 / JCM 10117 / KCTC 9821 / NBRC 16120 / NCIMB 702349 / NCTC 13040</strain>
    </source>
</reference>
<reference evidence="2" key="1">
    <citation type="submission" date="2010-03" db="EMBL/GenBank/DDBJ databases">
        <title>The complete chromosome of Tsukamurella paurometabola DSM 20162.</title>
        <authorList>
            <consortium name="US DOE Joint Genome Institute (JGI-PGF)"/>
            <person name="Lucas S."/>
            <person name="Copeland A."/>
            <person name="Lapidus A."/>
            <person name="Glavina del Rio T."/>
            <person name="Dalin E."/>
            <person name="Tice H."/>
            <person name="Bruce D."/>
            <person name="Goodwin L."/>
            <person name="Pitluck S."/>
            <person name="Kyrpides N."/>
            <person name="Mavromatis K."/>
            <person name="Ivanova N."/>
            <person name="Mikhailova N."/>
            <person name="Munk A.C."/>
            <person name="Brettin T."/>
            <person name="Detter J.C."/>
            <person name="Tapia R."/>
            <person name="Han C."/>
            <person name="Larimer F."/>
            <person name="Land M."/>
            <person name="Hauser L."/>
            <person name="Markowitz V."/>
            <person name="Cheng J.-F."/>
            <person name="Hugenholtz P."/>
            <person name="Woyke T."/>
            <person name="Wu D."/>
            <person name="Jando M."/>
            <person name="Brambilla E."/>
            <person name="Klenk H.-P."/>
            <person name="Eisen J.A."/>
        </authorList>
    </citation>
    <scope>NUCLEOTIDE SEQUENCE [LARGE SCALE GENOMIC DNA]</scope>
    <source>
        <strain evidence="2">ATCC 8368 / DSM 20162 / CCUG 35730 / CIP 100753 / JCM 10117 / KCTC 9821 / NBRC 16120 / NCIMB 702349 / NCTC 13040</strain>
    </source>
</reference>
<keyword evidence="2" id="KW-1185">Reference proteome</keyword>
<evidence type="ECO:0000313" key="2">
    <source>
        <dbReference type="Proteomes" id="UP000001213"/>
    </source>
</evidence>
<evidence type="ECO:0000313" key="1">
    <source>
        <dbReference type="EMBL" id="ADG78055.1"/>
    </source>
</evidence>
<dbReference type="KEGG" id="tpr:Tpau_1427"/>
<dbReference type="STRING" id="521096.Tpau_1427"/>
<protein>
    <submittedName>
        <fullName evidence="1">Uncharacterized protein</fullName>
    </submittedName>
</protein>
<dbReference type="EMBL" id="CP001966">
    <property type="protein sequence ID" value="ADG78055.1"/>
    <property type="molecule type" value="Genomic_DNA"/>
</dbReference>
<gene>
    <name evidence="1" type="ordered locus">Tpau_1427</name>
</gene>
<accession>D5UXG3</accession>
<dbReference type="RefSeq" id="WP_013126093.1">
    <property type="nucleotide sequence ID" value="NC_014158.1"/>
</dbReference>
<organism evidence="1 2">
    <name type="scientific">Tsukamurella paurometabola (strain ATCC 8368 / DSM 20162 / CCUG 35730 / CIP 100753 / JCM 10117 / KCTC 9821 / NBRC 16120 / NCIMB 702349 / NCTC 13040)</name>
    <name type="common">Corynebacterium paurometabolum</name>
    <dbReference type="NCBI Taxonomy" id="521096"/>
    <lineage>
        <taxon>Bacteria</taxon>
        <taxon>Bacillati</taxon>
        <taxon>Actinomycetota</taxon>
        <taxon>Actinomycetes</taxon>
        <taxon>Mycobacteriales</taxon>
        <taxon>Tsukamurellaceae</taxon>
        <taxon>Tsukamurella</taxon>
    </lineage>
</organism>
<dbReference type="HOGENOM" id="CLU_1834310_0_0_11"/>
<dbReference type="Proteomes" id="UP000001213">
    <property type="component" value="Chromosome"/>
</dbReference>